<dbReference type="EMBL" id="JACASF010000004">
    <property type="protein sequence ID" value="KAF6482623.1"/>
    <property type="molecule type" value="Genomic_DNA"/>
</dbReference>
<dbReference type="InterPro" id="IPR015943">
    <property type="entry name" value="WD40/YVTN_repeat-like_dom_sf"/>
</dbReference>
<dbReference type="FunFam" id="2.130.10.10:FF:000389">
    <property type="entry name" value="WD repeat-containing protein 55"/>
    <property type="match status" value="1"/>
</dbReference>
<reference evidence="5 6" key="1">
    <citation type="journal article" date="2020" name="Nature">
        <title>Six reference-quality genomes reveal evolution of bat adaptations.</title>
        <authorList>
            <person name="Jebb D."/>
            <person name="Huang Z."/>
            <person name="Pippel M."/>
            <person name="Hughes G.M."/>
            <person name="Lavrichenko K."/>
            <person name="Devanna P."/>
            <person name="Winkler S."/>
            <person name="Jermiin L.S."/>
            <person name="Skirmuntt E.C."/>
            <person name="Katzourakis A."/>
            <person name="Burkitt-Gray L."/>
            <person name="Ray D.A."/>
            <person name="Sullivan K.A.M."/>
            <person name="Roscito J.G."/>
            <person name="Kirilenko B.M."/>
            <person name="Davalos L.M."/>
            <person name="Corthals A.P."/>
            <person name="Power M.L."/>
            <person name="Jones G."/>
            <person name="Ransome R.D."/>
            <person name="Dechmann D.K.N."/>
            <person name="Locatelli A.G."/>
            <person name="Puechmaille S.J."/>
            <person name="Fedrigo O."/>
            <person name="Jarvis E.D."/>
            <person name="Hiller M."/>
            <person name="Vernes S.C."/>
            <person name="Myers E.W."/>
            <person name="Teeling E.C."/>
        </authorList>
    </citation>
    <scope>NUCLEOTIDE SEQUENCE [LARGE SCALE GENOMIC DNA]</scope>
    <source>
        <strain evidence="5">MMolMol1</strain>
        <tissue evidence="5">Muscle</tissue>
    </source>
</reference>
<sequence>MDMRQHEEYIADMALDPAKKLLLTASGDGCLGVFNIKRRRFELLSEPQSGDLTSVTIMKCGRKVACGSSEGTIYLFNWNGFGATSDRFALRAESIDCMVPITDSLLCAGSTDGVIRAVNILPNRVVGSVGQHAGEPVEELALSHCGRFLASSGHDQCLKFWDMAQLRALVVDDYRRRKKKGGPLRALSSKAWSTDDFFSGLKEEEEGEEEESEDDSD</sequence>
<evidence type="ECO:0000256" key="3">
    <source>
        <dbReference type="ARBA" id="ARBA00022737"/>
    </source>
</evidence>
<dbReference type="Gene3D" id="2.130.10.10">
    <property type="entry name" value="YVTN repeat-like/Quinoprotein amine dehydrogenase"/>
    <property type="match status" value="1"/>
</dbReference>
<gene>
    <name evidence="5" type="ORF">HJG59_019521</name>
</gene>
<evidence type="ECO:0000313" key="6">
    <source>
        <dbReference type="Proteomes" id="UP000550707"/>
    </source>
</evidence>
<dbReference type="Pfam" id="PF24796">
    <property type="entry name" value="WDR55"/>
    <property type="match status" value="1"/>
</dbReference>
<dbReference type="PANTHER" id="PTHR44019:SF20">
    <property type="entry name" value="WD REPEAT-CONTAINING PROTEIN 55"/>
    <property type="match status" value="1"/>
</dbReference>
<name>A0A7J8IDJ0_MOLMO</name>
<organism evidence="5 6">
    <name type="scientific">Molossus molossus</name>
    <name type="common">Pallas' mastiff bat</name>
    <name type="synonym">Vespertilio molossus</name>
    <dbReference type="NCBI Taxonomy" id="27622"/>
    <lineage>
        <taxon>Eukaryota</taxon>
        <taxon>Metazoa</taxon>
        <taxon>Chordata</taxon>
        <taxon>Craniata</taxon>
        <taxon>Vertebrata</taxon>
        <taxon>Euteleostomi</taxon>
        <taxon>Mammalia</taxon>
        <taxon>Eutheria</taxon>
        <taxon>Laurasiatheria</taxon>
        <taxon>Chiroptera</taxon>
        <taxon>Yangochiroptera</taxon>
        <taxon>Molossidae</taxon>
        <taxon>Molossus</taxon>
    </lineage>
</organism>
<dbReference type="InterPro" id="IPR036322">
    <property type="entry name" value="WD40_repeat_dom_sf"/>
</dbReference>
<proteinExistence type="inferred from homology"/>
<dbReference type="AlphaFoldDB" id="A0A7J8IDJ0"/>
<comment type="caution">
    <text evidence="5">The sequence shown here is derived from an EMBL/GenBank/DDBJ whole genome shotgun (WGS) entry which is preliminary data.</text>
</comment>
<keyword evidence="3" id="KW-0677">Repeat</keyword>
<feature type="region of interest" description="Disordered" evidence="4">
    <location>
        <begin position="197"/>
        <end position="217"/>
    </location>
</feature>
<evidence type="ECO:0000313" key="5">
    <source>
        <dbReference type="EMBL" id="KAF6482623.1"/>
    </source>
</evidence>
<evidence type="ECO:0000256" key="4">
    <source>
        <dbReference type="SAM" id="MobiDB-lite"/>
    </source>
</evidence>
<dbReference type="SMART" id="SM00320">
    <property type="entry name" value="WD40"/>
    <property type="match status" value="3"/>
</dbReference>
<dbReference type="Proteomes" id="UP000550707">
    <property type="component" value="Unassembled WGS sequence"/>
</dbReference>
<dbReference type="PANTHER" id="PTHR44019">
    <property type="entry name" value="WD REPEAT-CONTAINING PROTEIN 55"/>
    <property type="match status" value="1"/>
</dbReference>
<comment type="similarity">
    <text evidence="1">Belongs to the WD repeat WDR55 family.</text>
</comment>
<protein>
    <submittedName>
        <fullName evidence="5">WD repeat domain 55</fullName>
    </submittedName>
</protein>
<dbReference type="InterPro" id="IPR001680">
    <property type="entry name" value="WD40_rpt"/>
</dbReference>
<accession>A0A7J8IDJ0</accession>
<feature type="compositionally biased region" description="Acidic residues" evidence="4">
    <location>
        <begin position="203"/>
        <end position="217"/>
    </location>
</feature>
<evidence type="ECO:0000256" key="1">
    <source>
        <dbReference type="ARBA" id="ARBA00007625"/>
    </source>
</evidence>
<evidence type="ECO:0000256" key="2">
    <source>
        <dbReference type="ARBA" id="ARBA00022574"/>
    </source>
</evidence>
<dbReference type="InterPro" id="IPR050505">
    <property type="entry name" value="WDR55/POC1"/>
</dbReference>
<keyword evidence="2" id="KW-0853">WD repeat</keyword>
<keyword evidence="6" id="KW-1185">Reference proteome</keyword>
<dbReference type="SUPFAM" id="SSF50978">
    <property type="entry name" value="WD40 repeat-like"/>
    <property type="match status" value="1"/>
</dbReference>